<dbReference type="GO" id="GO:0030334">
    <property type="term" value="P:regulation of cell migration"/>
    <property type="evidence" value="ECO:0007669"/>
    <property type="project" value="TreeGrafter"/>
</dbReference>
<dbReference type="PANTHER" id="PTHR22625:SF44">
    <property type="entry name" value="PLEXIN-B"/>
    <property type="match status" value="1"/>
</dbReference>
<dbReference type="Gene3D" id="2.60.40.10">
    <property type="entry name" value="Immunoglobulins"/>
    <property type="match status" value="2"/>
</dbReference>
<dbReference type="GO" id="GO:0008360">
    <property type="term" value="P:regulation of cell shape"/>
    <property type="evidence" value="ECO:0007669"/>
    <property type="project" value="TreeGrafter"/>
</dbReference>
<feature type="domain" description="IPT/TIG" evidence="2">
    <location>
        <begin position="585"/>
        <end position="637"/>
    </location>
</feature>
<dbReference type="EMBL" id="CAJPWZ010002998">
    <property type="protein sequence ID" value="CAG2249782.1"/>
    <property type="molecule type" value="Genomic_DNA"/>
</dbReference>
<accession>A0A8S3V544</accession>
<dbReference type="CDD" id="cd00603">
    <property type="entry name" value="IPT_PCSR"/>
    <property type="match status" value="2"/>
</dbReference>
<evidence type="ECO:0000313" key="3">
    <source>
        <dbReference type="EMBL" id="CAG2249782.1"/>
    </source>
</evidence>
<comment type="caution">
    <text evidence="3">The sequence shown here is derived from an EMBL/GenBank/DDBJ whole genome shotgun (WGS) entry which is preliminary data.</text>
</comment>
<proteinExistence type="predicted"/>
<dbReference type="InterPro" id="IPR031148">
    <property type="entry name" value="Plexin"/>
</dbReference>
<dbReference type="GO" id="GO:0017154">
    <property type="term" value="F:semaphorin receptor activity"/>
    <property type="evidence" value="ECO:0007669"/>
    <property type="project" value="InterPro"/>
</dbReference>
<evidence type="ECO:0000313" key="4">
    <source>
        <dbReference type="Proteomes" id="UP000683360"/>
    </source>
</evidence>
<dbReference type="SUPFAM" id="SSF81296">
    <property type="entry name" value="E set domains"/>
    <property type="match status" value="2"/>
</dbReference>
<keyword evidence="4" id="KW-1185">Reference proteome</keyword>
<name>A0A8S3V544_MYTED</name>
<evidence type="ECO:0000256" key="1">
    <source>
        <dbReference type="SAM" id="MobiDB-lite"/>
    </source>
</evidence>
<feature type="region of interest" description="Disordered" evidence="1">
    <location>
        <begin position="857"/>
        <end position="878"/>
    </location>
</feature>
<dbReference type="GO" id="GO:0007162">
    <property type="term" value="P:negative regulation of cell adhesion"/>
    <property type="evidence" value="ECO:0007669"/>
    <property type="project" value="TreeGrafter"/>
</dbReference>
<reference evidence="3" key="1">
    <citation type="submission" date="2021-03" db="EMBL/GenBank/DDBJ databases">
        <authorList>
            <person name="Bekaert M."/>
        </authorList>
    </citation>
    <scope>NUCLEOTIDE SEQUENCE</scope>
</reference>
<organism evidence="3 4">
    <name type="scientific">Mytilus edulis</name>
    <name type="common">Blue mussel</name>
    <dbReference type="NCBI Taxonomy" id="6550"/>
    <lineage>
        <taxon>Eukaryota</taxon>
        <taxon>Metazoa</taxon>
        <taxon>Spiralia</taxon>
        <taxon>Lophotrochozoa</taxon>
        <taxon>Mollusca</taxon>
        <taxon>Bivalvia</taxon>
        <taxon>Autobranchia</taxon>
        <taxon>Pteriomorphia</taxon>
        <taxon>Mytilida</taxon>
        <taxon>Mytiloidea</taxon>
        <taxon>Mytilidae</taxon>
        <taxon>Mytilinae</taxon>
        <taxon>Mytilus</taxon>
    </lineage>
</organism>
<dbReference type="InterPro" id="IPR002909">
    <property type="entry name" value="IPT_dom"/>
</dbReference>
<dbReference type="CDD" id="cd00102">
    <property type="entry name" value="IPT"/>
    <property type="match status" value="1"/>
</dbReference>
<dbReference type="GO" id="GO:0005886">
    <property type="term" value="C:plasma membrane"/>
    <property type="evidence" value="ECO:0007669"/>
    <property type="project" value="TreeGrafter"/>
</dbReference>
<dbReference type="InterPro" id="IPR036352">
    <property type="entry name" value="Semap_dom_sf"/>
</dbReference>
<dbReference type="InterPro" id="IPR013783">
    <property type="entry name" value="Ig-like_fold"/>
</dbReference>
<feature type="domain" description="IPT/TIG" evidence="2">
    <location>
        <begin position="395"/>
        <end position="466"/>
    </location>
</feature>
<dbReference type="GO" id="GO:0050772">
    <property type="term" value="P:positive regulation of axonogenesis"/>
    <property type="evidence" value="ECO:0007669"/>
    <property type="project" value="TreeGrafter"/>
</dbReference>
<dbReference type="GO" id="GO:0002116">
    <property type="term" value="C:semaphorin receptor complex"/>
    <property type="evidence" value="ECO:0007669"/>
    <property type="project" value="TreeGrafter"/>
</dbReference>
<dbReference type="OrthoDB" id="6131318at2759"/>
<dbReference type="Pfam" id="PF01833">
    <property type="entry name" value="TIG"/>
    <property type="match status" value="2"/>
</dbReference>
<gene>
    <name evidence="3" type="ORF">MEDL_61534</name>
</gene>
<dbReference type="Proteomes" id="UP000683360">
    <property type="component" value="Unassembled WGS sequence"/>
</dbReference>
<evidence type="ECO:0000259" key="2">
    <source>
        <dbReference type="Pfam" id="PF01833"/>
    </source>
</evidence>
<dbReference type="AlphaFoldDB" id="A0A8S3V544"/>
<sequence length="878" mass="97797">MCLWYMTQSSQCYAISSYLVHDRFDPYENGKGRFDYDVEYLQQAKHVTFKAILKTEKFIYFLFNTEDGYSKLGKMCIDSFDTKTNTFEDTPILCSYGGNNYTLAQDAVHWKEYLFVAFSDDLLNVICKYKFRNIAETFMESRQDRLKCPYVTANTYFREQTLKGWCFNKTSGLCQDGFRNIYVDENRSKQLETFNIVQHSFPVLDIKVQNQNVYVMTENTVINMADDEPCPSDVTCIECMTSENPACGWDIQTASCGACVKTTYCFWCLGSVSCVKQAATCNFTVNISGNDTEKLTCVVGNVQYAVVVDDSYTVVVCQNVNAPRLNNSKLYLEYNGSRLDNAADVEVYECNDFSSSCGVCKYHVNQGYKCDWCGLCKTTIAGAPERCQKGQTCAVSAISFRGPEFGGTIVNITGTNIGNRGDTISVTINGVKCENVTVIKPSTVISCITCNGSASTQDGTEVTVNGVISPLARHKYTFQSELELSTFSPSSSIVSGGRKISIQGTKIGFTGSRYNVLFCNNIKCIHCRFIQIEDDNTLTCNMEGSGSFITLTYLTVTIDENTHLRLNNNFMIVADPLVNPLSVDSSSVFRSGGVKLTITGTGFSNVGVVIIDTPDAVPCTILSDNSVICKSPPYVKSDFERRKRAAIQNIYVNFDDYRVSLGVFYVDDPLFEKLSKVFIYISNAVIEIKGHGLLQGARPDDYLIRIGLDGLCIIIEINNYNITCLPPGTKPRTNTGDLVFIVVVVGNINEHVGYLRYESATSETNNVVLYGVAGGGIIVTFLHARMEFDEPYDEVYDEINSEEESYSKSNRNTYLDVTSGYEDLGQMTATNAYNELQQPGTEDLNQEITNNDYLTSTQLSSNDFTQSNDYMEPVDTTN</sequence>
<dbReference type="InterPro" id="IPR014756">
    <property type="entry name" value="Ig_E-set"/>
</dbReference>
<dbReference type="PANTHER" id="PTHR22625">
    <property type="entry name" value="PLEXIN"/>
    <property type="match status" value="1"/>
</dbReference>
<protein>
    <recommendedName>
        <fullName evidence="2">IPT/TIG domain-containing protein</fullName>
    </recommendedName>
</protein>
<dbReference type="SUPFAM" id="SSF101912">
    <property type="entry name" value="Sema domain"/>
    <property type="match status" value="1"/>
</dbReference>